<sequence length="150" mass="16580">MKQAWLLGTLYHIKVPAALRCFATLSRQLPCNHICPHQALGPSCTEVPELRIQQPLAMTTNERIAAECRQPQPLLMFNAGREHVLTFTLLGKTVLCETGVRGYTKNRAFSKHAVDLPEHAGLVTYICMLKLGFPNGLRMGCICGTSFALT</sequence>
<dbReference type="AlphaFoldDB" id="R0K8C8"/>
<gene>
    <name evidence="1" type="ORF">Anapl_12839</name>
</gene>
<organism evidence="1 2">
    <name type="scientific">Anas platyrhynchos</name>
    <name type="common">Mallard</name>
    <name type="synonym">Anas boschas</name>
    <dbReference type="NCBI Taxonomy" id="8839"/>
    <lineage>
        <taxon>Eukaryota</taxon>
        <taxon>Metazoa</taxon>
        <taxon>Chordata</taxon>
        <taxon>Craniata</taxon>
        <taxon>Vertebrata</taxon>
        <taxon>Euteleostomi</taxon>
        <taxon>Archelosauria</taxon>
        <taxon>Archosauria</taxon>
        <taxon>Dinosauria</taxon>
        <taxon>Saurischia</taxon>
        <taxon>Theropoda</taxon>
        <taxon>Coelurosauria</taxon>
        <taxon>Aves</taxon>
        <taxon>Neognathae</taxon>
        <taxon>Galloanserae</taxon>
        <taxon>Anseriformes</taxon>
        <taxon>Anatidae</taxon>
        <taxon>Anatinae</taxon>
        <taxon>Anas</taxon>
    </lineage>
</organism>
<keyword evidence="2" id="KW-1185">Reference proteome</keyword>
<evidence type="ECO:0000313" key="2">
    <source>
        <dbReference type="Proteomes" id="UP000296049"/>
    </source>
</evidence>
<evidence type="ECO:0000313" key="1">
    <source>
        <dbReference type="EMBL" id="EOB06481.1"/>
    </source>
</evidence>
<proteinExistence type="predicted"/>
<accession>R0K8C8</accession>
<reference evidence="1" key="1">
    <citation type="submission" date="2010-04" db="EMBL/GenBank/DDBJ databases">
        <title>The genome sequence and transcriptome of duck provide insight into the interaction host.</title>
        <authorList>
            <person name="Li N."/>
        </authorList>
    </citation>
    <scope>NUCLEOTIDE SEQUENCE</scope>
</reference>
<dbReference type="Proteomes" id="UP000296049">
    <property type="component" value="Unassembled WGS sequence"/>
</dbReference>
<dbReference type="EMBL" id="KB742611">
    <property type="protein sequence ID" value="EOB06481.1"/>
    <property type="molecule type" value="Genomic_DNA"/>
</dbReference>
<name>R0K8C8_ANAPL</name>
<protein>
    <submittedName>
        <fullName evidence="1">Uncharacterized protein</fullName>
    </submittedName>
</protein>